<evidence type="ECO:0000313" key="9">
    <source>
        <dbReference type="EMBL" id="KAG9355895.1"/>
    </source>
</evidence>
<sequence>MFLGTGVILLSVILGIEAQRSVSQKKASWTKSKGKSVIFDCEATGLSSGDYVHWYQKKEGEPFKRSVTQKKASWTKSKGKSVIFDCEATGLSSSNYVHWYQKKEGEPFKRVLYISSGTGSTTKDNDHPQNADFSGEKSGNAYKLKISNIKMIHAVIEAQSLSQKKASWTKSKGKSVIFDCEATGLSSGNYVHWYQKKEGEPFKRVLYISSGTGSTTKDNDHPQNADFSGEKSGNAYKLKIPNIKMIHAGTYYCACWVYHRDTNAVDY</sequence>
<dbReference type="CDD" id="cd00099">
    <property type="entry name" value="IgV"/>
    <property type="match status" value="2"/>
</dbReference>
<keyword evidence="6" id="KW-0393">Immunoglobulin domain</keyword>
<dbReference type="EMBL" id="JAFBMS010000001">
    <property type="protein sequence ID" value="KAG9355895.1"/>
    <property type="molecule type" value="Genomic_DNA"/>
</dbReference>
<dbReference type="AlphaFoldDB" id="A0A8T2PX12"/>
<dbReference type="SUPFAM" id="SSF48726">
    <property type="entry name" value="Immunoglobulin"/>
    <property type="match status" value="3"/>
</dbReference>
<keyword evidence="2" id="KW-0812">Transmembrane</keyword>
<evidence type="ECO:0000256" key="5">
    <source>
        <dbReference type="ARBA" id="ARBA00023170"/>
    </source>
</evidence>
<organism evidence="9 10">
    <name type="scientific">Albula glossodonta</name>
    <name type="common">roundjaw bonefish</name>
    <dbReference type="NCBI Taxonomy" id="121402"/>
    <lineage>
        <taxon>Eukaryota</taxon>
        <taxon>Metazoa</taxon>
        <taxon>Chordata</taxon>
        <taxon>Craniata</taxon>
        <taxon>Vertebrata</taxon>
        <taxon>Euteleostomi</taxon>
        <taxon>Actinopterygii</taxon>
        <taxon>Neopterygii</taxon>
        <taxon>Teleostei</taxon>
        <taxon>Albuliformes</taxon>
        <taxon>Albulidae</taxon>
        <taxon>Albula</taxon>
    </lineage>
</organism>
<dbReference type="Proteomes" id="UP000824540">
    <property type="component" value="Unassembled WGS sequence"/>
</dbReference>
<comment type="caution">
    <text evidence="9">The sequence shown here is derived from an EMBL/GenBank/DDBJ whole genome shotgun (WGS) entry which is preliminary data.</text>
</comment>
<evidence type="ECO:0000256" key="3">
    <source>
        <dbReference type="ARBA" id="ARBA00022989"/>
    </source>
</evidence>
<evidence type="ECO:0000259" key="8">
    <source>
        <dbReference type="PROSITE" id="PS50835"/>
    </source>
</evidence>
<dbReference type="Pfam" id="PF07686">
    <property type="entry name" value="V-set"/>
    <property type="match status" value="2"/>
</dbReference>
<dbReference type="InterPro" id="IPR013783">
    <property type="entry name" value="Ig-like_fold"/>
</dbReference>
<feature type="chain" id="PRO_5035878457" description="Ig-like domain-containing protein" evidence="7">
    <location>
        <begin position="19"/>
        <end position="267"/>
    </location>
</feature>
<dbReference type="PANTHER" id="PTHR19256:SF65">
    <property type="entry name" value="T CELL RECEPTOR GAMMA CONSTANT 1-RELATED"/>
    <property type="match status" value="1"/>
</dbReference>
<keyword evidence="5" id="KW-0675">Receptor</keyword>
<dbReference type="InterPro" id="IPR036179">
    <property type="entry name" value="Ig-like_dom_sf"/>
</dbReference>
<dbReference type="InterPro" id="IPR013106">
    <property type="entry name" value="Ig_V-set"/>
</dbReference>
<dbReference type="PANTHER" id="PTHR19256">
    <property type="entry name" value="T-CELL RECEPTOR GAMMA CHAIN"/>
    <property type="match status" value="1"/>
</dbReference>
<keyword evidence="10" id="KW-1185">Reference proteome</keyword>
<evidence type="ECO:0000256" key="4">
    <source>
        <dbReference type="ARBA" id="ARBA00023136"/>
    </source>
</evidence>
<protein>
    <recommendedName>
        <fullName evidence="8">Ig-like domain-containing protein</fullName>
    </recommendedName>
</protein>
<feature type="domain" description="Ig-like" evidence="8">
    <location>
        <begin position="172"/>
        <end position="253"/>
    </location>
</feature>
<keyword evidence="3" id="KW-1133">Transmembrane helix</keyword>
<keyword evidence="7" id="KW-0732">Signal</keyword>
<dbReference type="PROSITE" id="PS50835">
    <property type="entry name" value="IG_LIKE"/>
    <property type="match status" value="1"/>
</dbReference>
<gene>
    <name evidence="9" type="ORF">JZ751_000739</name>
</gene>
<dbReference type="InterPro" id="IPR003599">
    <property type="entry name" value="Ig_sub"/>
</dbReference>
<comment type="subcellular location">
    <subcellularLocation>
        <location evidence="1">Membrane</location>
    </subcellularLocation>
</comment>
<feature type="signal peptide" evidence="7">
    <location>
        <begin position="1"/>
        <end position="18"/>
    </location>
</feature>
<name>A0A8T2PX12_9TELE</name>
<accession>A0A8T2PX12</accession>
<dbReference type="InterPro" id="IPR007110">
    <property type="entry name" value="Ig-like_dom"/>
</dbReference>
<dbReference type="GO" id="GO:0016020">
    <property type="term" value="C:membrane"/>
    <property type="evidence" value="ECO:0007669"/>
    <property type="project" value="UniProtKB-SubCell"/>
</dbReference>
<keyword evidence="4" id="KW-0472">Membrane</keyword>
<evidence type="ECO:0000256" key="1">
    <source>
        <dbReference type="ARBA" id="ARBA00004370"/>
    </source>
</evidence>
<evidence type="ECO:0000256" key="6">
    <source>
        <dbReference type="ARBA" id="ARBA00023319"/>
    </source>
</evidence>
<dbReference type="OrthoDB" id="8924181at2759"/>
<evidence type="ECO:0000256" key="7">
    <source>
        <dbReference type="SAM" id="SignalP"/>
    </source>
</evidence>
<dbReference type="InterPro" id="IPR051117">
    <property type="entry name" value="TRG_var/const_region"/>
</dbReference>
<evidence type="ECO:0000256" key="2">
    <source>
        <dbReference type="ARBA" id="ARBA00022692"/>
    </source>
</evidence>
<dbReference type="SMART" id="SM00409">
    <property type="entry name" value="IG"/>
    <property type="match status" value="2"/>
</dbReference>
<reference evidence="9" key="1">
    <citation type="thesis" date="2021" institute="BYU ScholarsArchive" country="Provo, UT, USA">
        <title>Applications of and Algorithms for Genome Assembly and Genomic Analyses with an Emphasis on Marine Teleosts.</title>
        <authorList>
            <person name="Pickett B.D."/>
        </authorList>
    </citation>
    <scope>NUCLEOTIDE SEQUENCE</scope>
    <source>
        <strain evidence="9">HI-2016</strain>
    </source>
</reference>
<dbReference type="Gene3D" id="2.60.40.10">
    <property type="entry name" value="Immunoglobulins"/>
    <property type="match status" value="3"/>
</dbReference>
<evidence type="ECO:0000313" key="10">
    <source>
        <dbReference type="Proteomes" id="UP000824540"/>
    </source>
</evidence>
<proteinExistence type="predicted"/>